<evidence type="ECO:0000256" key="1">
    <source>
        <dbReference type="ARBA" id="ARBA00022741"/>
    </source>
</evidence>
<dbReference type="GO" id="GO:0005524">
    <property type="term" value="F:ATP binding"/>
    <property type="evidence" value="ECO:0007669"/>
    <property type="project" value="UniProtKB-KW"/>
</dbReference>
<evidence type="ECO:0000256" key="3">
    <source>
        <dbReference type="SAM" id="MobiDB-lite"/>
    </source>
</evidence>
<dbReference type="PANTHER" id="PTHR42855">
    <property type="entry name" value="ABC TRANSPORTER ATP-BINDING SUBUNIT"/>
    <property type="match status" value="1"/>
</dbReference>
<evidence type="ECO:0000313" key="5">
    <source>
        <dbReference type="EMBL" id="VAW34878.1"/>
    </source>
</evidence>
<dbReference type="InterPro" id="IPR032781">
    <property type="entry name" value="ABC_tran_Xtn"/>
</dbReference>
<dbReference type="PROSITE" id="PS00211">
    <property type="entry name" value="ABC_TRANSPORTER_1"/>
    <property type="match status" value="1"/>
</dbReference>
<dbReference type="SUPFAM" id="SSF52540">
    <property type="entry name" value="P-loop containing nucleoside triphosphate hydrolases"/>
    <property type="match status" value="2"/>
</dbReference>
<keyword evidence="1" id="KW-0547">Nucleotide-binding</keyword>
<reference evidence="5" key="1">
    <citation type="submission" date="2018-06" db="EMBL/GenBank/DDBJ databases">
        <authorList>
            <person name="Zhirakovskaya E."/>
        </authorList>
    </citation>
    <scope>NUCLEOTIDE SEQUENCE</scope>
</reference>
<dbReference type="InterPro" id="IPR017871">
    <property type="entry name" value="ABC_transporter-like_CS"/>
</dbReference>
<feature type="compositionally biased region" description="Basic and acidic residues" evidence="3">
    <location>
        <begin position="553"/>
        <end position="564"/>
    </location>
</feature>
<dbReference type="PROSITE" id="PS50893">
    <property type="entry name" value="ABC_TRANSPORTER_2"/>
    <property type="match status" value="2"/>
</dbReference>
<name>A0A3B0UUZ6_9ZZZZ</name>
<dbReference type="InterPro" id="IPR051309">
    <property type="entry name" value="ABCF_ATPase"/>
</dbReference>
<dbReference type="GO" id="GO:0016887">
    <property type="term" value="F:ATP hydrolysis activity"/>
    <property type="evidence" value="ECO:0007669"/>
    <property type="project" value="InterPro"/>
</dbReference>
<sequence>MFVLIYPAMLQVYGITKSFGNTTLFENISFSISKGEIVGLVGRNGSGKSTLLKIILGQEALSSGSMELPKGYRTGYLDQHIHFTKPTVLEECCQALSEEEQYDFYRAEKILFGLGFTEADMERSPDDFSGGFQLRINLTKTLLREPNLLLLDEPTNYLDILSLRWLRKFLKAFRGEAIIITHDRDFMDTVTTHTMGLHHKGLKKIKGRTDKYYTQLEQDAEIHEKTRINQEKRIKDLKSFVDRFGAKASKATQAKSKQKQIDRIKVLSSLKMEYRPGFRFNFKSIPAKTYMEVEGLSFSYTGREEDSLFSDLSFSIKPGDRLAVIGKNGKGKTTLLNVLAGKAEASSGTIKHAPEVVAGYYQQTNRKELDPDKTIAEEIALANPELPISRSRAICGAMMFSGAIADKKISILSGGEQSRVLFGKIIAHPANILLLDEPSNHLDMESIEVVIDEIDNFGGGVLLVTHNEEMLRAVANKLIVFRAGGAEVFNGTYDEFLEKIGWDEEASLKKPAKIKKEPTKKTIKAHSSKKIERKLKALRRDCERLEERTKGLEAALEKKSKETEAASGTGANHNELAKLYSEAGLMQTEIDENYRKMEDLMKEIEKLQESS</sequence>
<feature type="domain" description="ABC transporter" evidence="4">
    <location>
        <begin position="10"/>
        <end position="225"/>
    </location>
</feature>
<feature type="domain" description="ABC transporter" evidence="4">
    <location>
        <begin position="291"/>
        <end position="509"/>
    </location>
</feature>
<gene>
    <name evidence="5" type="ORF">MNBD_DELTA02-447</name>
</gene>
<dbReference type="EMBL" id="UOEZ01000011">
    <property type="protein sequence ID" value="VAW34878.1"/>
    <property type="molecule type" value="Genomic_DNA"/>
</dbReference>
<dbReference type="FunFam" id="3.40.50.300:FF:000011">
    <property type="entry name" value="Putative ABC transporter ATP-binding component"/>
    <property type="match status" value="1"/>
</dbReference>
<dbReference type="Gene3D" id="3.40.50.300">
    <property type="entry name" value="P-loop containing nucleotide triphosphate hydrolases"/>
    <property type="match status" value="2"/>
</dbReference>
<dbReference type="AlphaFoldDB" id="A0A3B0UUZ6"/>
<protein>
    <submittedName>
        <fullName evidence="5">Bis-ABC ATPase YheS</fullName>
    </submittedName>
</protein>
<dbReference type="Pfam" id="PF00005">
    <property type="entry name" value="ABC_tran"/>
    <property type="match status" value="2"/>
</dbReference>
<dbReference type="Pfam" id="PF12848">
    <property type="entry name" value="ABC_tran_Xtn"/>
    <property type="match status" value="1"/>
</dbReference>
<organism evidence="5">
    <name type="scientific">hydrothermal vent metagenome</name>
    <dbReference type="NCBI Taxonomy" id="652676"/>
    <lineage>
        <taxon>unclassified sequences</taxon>
        <taxon>metagenomes</taxon>
        <taxon>ecological metagenomes</taxon>
    </lineage>
</organism>
<dbReference type="InterPro" id="IPR003439">
    <property type="entry name" value="ABC_transporter-like_ATP-bd"/>
</dbReference>
<dbReference type="CDD" id="cd03221">
    <property type="entry name" value="ABCF_EF-3"/>
    <property type="match status" value="2"/>
</dbReference>
<dbReference type="InterPro" id="IPR003593">
    <property type="entry name" value="AAA+_ATPase"/>
</dbReference>
<evidence type="ECO:0000259" key="4">
    <source>
        <dbReference type="PROSITE" id="PS50893"/>
    </source>
</evidence>
<keyword evidence="2" id="KW-0067">ATP-binding</keyword>
<dbReference type="SMART" id="SM00382">
    <property type="entry name" value="AAA"/>
    <property type="match status" value="2"/>
</dbReference>
<accession>A0A3B0UUZ6</accession>
<proteinExistence type="predicted"/>
<feature type="region of interest" description="Disordered" evidence="3">
    <location>
        <begin position="553"/>
        <end position="573"/>
    </location>
</feature>
<dbReference type="PANTHER" id="PTHR42855:SF2">
    <property type="entry name" value="DRUG RESISTANCE ABC TRANSPORTER,ATP-BINDING PROTEIN"/>
    <property type="match status" value="1"/>
</dbReference>
<dbReference type="InterPro" id="IPR027417">
    <property type="entry name" value="P-loop_NTPase"/>
</dbReference>
<evidence type="ECO:0000256" key="2">
    <source>
        <dbReference type="ARBA" id="ARBA00022840"/>
    </source>
</evidence>